<gene>
    <name evidence="6" type="primary">dabA</name>
    <name evidence="7" type="ORF">A1355_05215</name>
</gene>
<dbReference type="GO" id="GO:0008270">
    <property type="term" value="F:zinc ion binding"/>
    <property type="evidence" value="ECO:0007669"/>
    <property type="project" value="UniProtKB-UniRule"/>
</dbReference>
<feature type="binding site" evidence="6">
    <location>
        <position position="528"/>
    </location>
    <ligand>
        <name>Zn(2+)</name>
        <dbReference type="ChEBI" id="CHEBI:29105"/>
    </ligand>
</feature>
<keyword evidence="2 6" id="KW-1003">Cell membrane</keyword>
<evidence type="ECO:0000256" key="5">
    <source>
        <dbReference type="ARBA" id="ARBA00023136"/>
    </source>
</evidence>
<keyword evidence="8" id="KW-1185">Reference proteome</keyword>
<evidence type="ECO:0000256" key="3">
    <source>
        <dbReference type="ARBA" id="ARBA00022723"/>
    </source>
</evidence>
<keyword evidence="1 6" id="KW-0813">Transport</keyword>
<dbReference type="STRING" id="702114.A1355_05215"/>
<evidence type="ECO:0000256" key="1">
    <source>
        <dbReference type="ARBA" id="ARBA00022448"/>
    </source>
</evidence>
<evidence type="ECO:0000256" key="6">
    <source>
        <dbReference type="HAMAP-Rule" id="MF_01871"/>
    </source>
</evidence>
<dbReference type="PANTHER" id="PTHR38344:SF1">
    <property type="entry name" value="INORGANIC CARBON TRANSPORTER SUBUNIT DABA-RELATED"/>
    <property type="match status" value="1"/>
</dbReference>
<dbReference type="AlphaFoldDB" id="A0A177NLV8"/>
<keyword evidence="5 6" id="KW-0472">Membrane</keyword>
<evidence type="ECO:0000313" key="7">
    <source>
        <dbReference type="EMBL" id="OAI18841.1"/>
    </source>
</evidence>
<comment type="caution">
    <text evidence="7">The sequence shown here is derived from an EMBL/GenBank/DDBJ whole genome shotgun (WGS) entry which is preliminary data.</text>
</comment>
<protein>
    <recommendedName>
        <fullName evidence="6">Probable inorganic carbon transporter subunit DabA</fullName>
    </recommendedName>
</protein>
<accession>A0A177NLV8</accession>
<keyword evidence="3 6" id="KW-0479">Metal-binding</keyword>
<dbReference type="Pfam" id="PF10070">
    <property type="entry name" value="DabA"/>
    <property type="match status" value="1"/>
</dbReference>
<comment type="subcellular location">
    <subcellularLocation>
        <location evidence="6">Cell membrane</location>
        <topology evidence="6">Peripheral membrane protein</topology>
    </subcellularLocation>
</comment>
<dbReference type="PANTHER" id="PTHR38344">
    <property type="entry name" value="UPF0753 PROTEIN AQ_863"/>
    <property type="match status" value="1"/>
</dbReference>
<evidence type="ECO:0000313" key="8">
    <source>
        <dbReference type="Proteomes" id="UP000077628"/>
    </source>
</evidence>
<comment type="function">
    <text evidence="6">Part of an energy-coupled inorganic carbon pump.</text>
</comment>
<evidence type="ECO:0000256" key="4">
    <source>
        <dbReference type="ARBA" id="ARBA00022833"/>
    </source>
</evidence>
<name>A0A177NLV8_9GAMM</name>
<dbReference type="InterPro" id="IPR018752">
    <property type="entry name" value="DabA"/>
</dbReference>
<sequence>MSASTAVGREPRQIVLDAIAHLDHVLPGQAPIHDFVHHNTLHGFQHLPFEQALAEFTALTGIDCYLPIERFREFYRQGRISDAELDAELARHFGDDIESVIARSGGRPVTLRALYRLALLEDISPVSPAQWSWQVGELGVLAEPEAAAAWRALLAVLELREPQLHAEDLLDLSAEQAEDWLSGEGDLRQRAAGVVDECFARIGHGLSLRGLLAALTGVDVLDQVRPILIGLCASWLDEGLAAWQLPDREGLGLYRAWRRNLAFDPSGFFHDLDDWDDIVAALPDDAADAVVQQLQALAIPEQRWSGYLQRLALELPGWSGLINWRQTHPGYRDGEARPELADYLALCLILDRAFLQTHCRTLWHCDARYDKLAGYFGKHVYEFFVRDALFGGGLPEYLVQACQVQIADGGRDKSAWQGLAERIRTWQRSPLAAVGGLSVYDHGWRLWRICRALGLNAAEIAQLSKAQLLHWLSASDGFDDSARRRVWLGAYERHYRDQVLQALHANRRRGRWARRDRRPSAQIVFCMDDREEGFRRHLEELNLDVETLGAAGFFGVPMNYRGLDDTAKTPLCPVVVVPAHDVEEQAAPGTAPLRASRHRAGGGVVRGLADFIHHRLRRDPWLAYPAINAMAPLTLAGLVGKALFPRTQQNLLGVAAKIVAPDLKTRLNFSATAPTPATPEQPRLGFTDLEQAERVAGFLRNTGLTYGFAEWVVLMGHGSMSRNNPHLAAYDCGACSGRHGGPNARLFAAMANRAEVRLLLAERGIVIPPDTYFIGAEHNTCDEDIAWYDLDGLPAERRSDWLNLNEQLRHAQRMSAHERCRRLASAPRRPKPAQALRHFLNRAADFSQARPELGHATNAAAFVGRRAATQGAFFDRRLFLISYDPTQDPSGQILEGILLAVGPVGAGINLEYYFSTVNNERLGCGSKVPHNPTGFFAVMEGAGSDLRTGLPKQMIEIHEAMRLQLVVEAKIGVLTEIYQRQDGLRELIGGGWVHLSAQDPDSGEIFVFERGDGFVPWQPLPDELPIRENSPDCYRDAVEPVAPMLIRQAGVER</sequence>
<comment type="subunit">
    <text evidence="6">Forms a complex with DabB.</text>
</comment>
<dbReference type="EMBL" id="LUUK01000164">
    <property type="protein sequence ID" value="OAI18841.1"/>
    <property type="molecule type" value="Genomic_DNA"/>
</dbReference>
<dbReference type="HAMAP" id="MF_01871">
    <property type="entry name" value="DabA"/>
    <property type="match status" value="1"/>
</dbReference>
<comment type="similarity">
    <text evidence="6">Belongs to the inorganic carbon transporter (TC 9.A.2) DabA family.</text>
</comment>
<feature type="binding site" evidence="6">
    <location>
        <position position="526"/>
    </location>
    <ligand>
        <name>Zn(2+)</name>
        <dbReference type="ChEBI" id="CHEBI:29105"/>
    </ligand>
</feature>
<feature type="binding site" evidence="6">
    <location>
        <position position="717"/>
    </location>
    <ligand>
        <name>Zn(2+)</name>
        <dbReference type="ChEBI" id="CHEBI:29105"/>
    </ligand>
</feature>
<dbReference type="Proteomes" id="UP000077628">
    <property type="component" value="Unassembled WGS sequence"/>
</dbReference>
<comment type="cofactor">
    <cofactor evidence="6">
        <name>Zn(2+)</name>
        <dbReference type="ChEBI" id="CHEBI:29105"/>
    </cofactor>
</comment>
<dbReference type="OrthoDB" id="9805101at2"/>
<reference evidence="8" key="1">
    <citation type="submission" date="2016-03" db="EMBL/GenBank/DDBJ databases">
        <authorList>
            <person name="Heylen K."/>
            <person name="De Vos P."/>
            <person name="Vekeman B."/>
        </authorList>
    </citation>
    <scope>NUCLEOTIDE SEQUENCE [LARGE SCALE GENOMIC DNA]</scope>
    <source>
        <strain evidence="8">R-45383</strain>
    </source>
</reference>
<feature type="binding site" evidence="6">
    <location>
        <position position="732"/>
    </location>
    <ligand>
        <name>Zn(2+)</name>
        <dbReference type="ChEBI" id="CHEBI:29105"/>
    </ligand>
</feature>
<dbReference type="GO" id="GO:0005886">
    <property type="term" value="C:plasma membrane"/>
    <property type="evidence" value="ECO:0007669"/>
    <property type="project" value="UniProtKB-SubCell"/>
</dbReference>
<keyword evidence="4 6" id="KW-0862">Zinc</keyword>
<dbReference type="RefSeq" id="WP_064028359.1">
    <property type="nucleotide sequence ID" value="NZ_LUUK01000164.1"/>
</dbReference>
<evidence type="ECO:0000256" key="2">
    <source>
        <dbReference type="ARBA" id="ARBA00022475"/>
    </source>
</evidence>
<organism evidence="7 8">
    <name type="scientific">Methylomonas koyamae</name>
    <dbReference type="NCBI Taxonomy" id="702114"/>
    <lineage>
        <taxon>Bacteria</taxon>
        <taxon>Pseudomonadati</taxon>
        <taxon>Pseudomonadota</taxon>
        <taxon>Gammaproteobacteria</taxon>
        <taxon>Methylococcales</taxon>
        <taxon>Methylococcaceae</taxon>
        <taxon>Methylomonas</taxon>
    </lineage>
</organism>
<proteinExistence type="inferred from homology"/>